<gene>
    <name evidence="1" type="ORF">BGO89_04435</name>
</gene>
<evidence type="ECO:0000313" key="2">
    <source>
        <dbReference type="Proteomes" id="UP000184233"/>
    </source>
</evidence>
<comment type="caution">
    <text evidence="1">The sequence shown here is derived from an EMBL/GenBank/DDBJ whole genome shotgun (WGS) entry which is preliminary data.</text>
</comment>
<name>A0A1M3L5I3_9BACT</name>
<dbReference type="AlphaFoldDB" id="A0A1M3L5I3"/>
<protein>
    <submittedName>
        <fullName evidence="1">Phosphoribosylpyrophosphate synthetase</fullName>
    </submittedName>
</protein>
<reference evidence="1 2" key="1">
    <citation type="submission" date="2016-09" db="EMBL/GenBank/DDBJ databases">
        <title>Genome-resolved meta-omics ties microbial dynamics to process performance in biotechnology for thiocyanate degradation.</title>
        <authorList>
            <person name="Kantor R.S."/>
            <person name="Huddy R.J."/>
            <person name="Iyer R."/>
            <person name="Thomas B.C."/>
            <person name="Brown C.T."/>
            <person name="Anantharaman K."/>
            <person name="Tringe S."/>
            <person name="Hettich R.L."/>
            <person name="Harrison S.T."/>
            <person name="Banfield J.F."/>
        </authorList>
    </citation>
    <scope>NUCLEOTIDE SEQUENCE [LARGE SCALE GENOMIC DNA]</scope>
    <source>
        <strain evidence="1">59-99</strain>
    </source>
</reference>
<accession>A0A1M3L5I3</accession>
<sequence length="105" mass="11739">MERYETLVQALNDLKARGFTSDFNLAGDCIECTQLALRLHPDQFEIVEVHRFEGMTNPDDSTVLYAIMSPDGVRGTFVMAYGSYADGVHADFIRKLQIHPGTGQN</sequence>
<dbReference type="Proteomes" id="UP000184233">
    <property type="component" value="Unassembled WGS sequence"/>
</dbReference>
<dbReference type="STRING" id="1895771.BGO89_04435"/>
<evidence type="ECO:0000313" key="1">
    <source>
        <dbReference type="EMBL" id="OJX60818.1"/>
    </source>
</evidence>
<proteinExistence type="predicted"/>
<organism evidence="1 2">
    <name type="scientific">Candidatus Kapaibacterium thiocyanatum</name>
    <dbReference type="NCBI Taxonomy" id="1895771"/>
    <lineage>
        <taxon>Bacteria</taxon>
        <taxon>Pseudomonadati</taxon>
        <taxon>Candidatus Kapaibacteriota</taxon>
        <taxon>Candidatus Kapaibacteriia</taxon>
        <taxon>Candidatus Kapaibacteriales</taxon>
        <taxon>Candidatus Kapaibacteriaceae</taxon>
        <taxon>Candidatus Kapaibacterium</taxon>
    </lineage>
</organism>
<dbReference type="EMBL" id="MKVH01000003">
    <property type="protein sequence ID" value="OJX60818.1"/>
    <property type="molecule type" value="Genomic_DNA"/>
</dbReference>